<keyword evidence="5" id="KW-1185">Reference proteome</keyword>
<keyword evidence="1" id="KW-0805">Transcription regulation</keyword>
<dbReference type="PROSITE" id="PS51000">
    <property type="entry name" value="HTH_DEOR_2"/>
    <property type="match status" value="1"/>
</dbReference>
<dbReference type="Pfam" id="PF00455">
    <property type="entry name" value="DeoRC"/>
    <property type="match status" value="1"/>
</dbReference>
<dbReference type="PANTHER" id="PTHR30363">
    <property type="entry name" value="HTH-TYPE TRANSCRIPTIONAL REGULATOR SRLR-RELATED"/>
    <property type="match status" value="1"/>
</dbReference>
<dbReference type="RefSeq" id="WP_182171189.1">
    <property type="nucleotide sequence ID" value="NZ_CP059676.1"/>
</dbReference>
<dbReference type="SUPFAM" id="SSF100950">
    <property type="entry name" value="NagB/RpiA/CoA transferase-like"/>
    <property type="match status" value="1"/>
</dbReference>
<dbReference type="PANTHER" id="PTHR30363:SF44">
    <property type="entry name" value="AGA OPERON TRANSCRIPTIONAL REPRESSOR-RELATED"/>
    <property type="match status" value="1"/>
</dbReference>
<dbReference type="EMBL" id="JAFFJS010000004">
    <property type="protein sequence ID" value="MBM9433606.1"/>
    <property type="molecule type" value="Genomic_DNA"/>
</dbReference>
<evidence type="ECO:0000256" key="1">
    <source>
        <dbReference type="ARBA" id="ARBA00023015"/>
    </source>
</evidence>
<dbReference type="InterPro" id="IPR014036">
    <property type="entry name" value="DeoR-like_C"/>
</dbReference>
<dbReference type="SMART" id="SM01134">
    <property type="entry name" value="DeoRC"/>
    <property type="match status" value="1"/>
</dbReference>
<sequence>MSVSKQQRQDDLAQLIYARGAIRTDELIELFDVSPMTLYRDLATLEAKRLVRRSRGEVSAVAHSISETPMSFRLMQEVSAKEAIARATALALVDYSTIFLDDSSTALGVVDYLDESQQKTYITNSLAMSRALSQRPVGKLISLGGVYNNQLDAFFGPTATSELRNLRPSAVVLGAAAVQNGAVYHPFAEVASFKALALSQAEFSVLVATASKFTRTSLHKMATVSDFDCVIIDDSTPDSVVAQLKEETHVIVA</sequence>
<reference evidence="5" key="1">
    <citation type="submission" date="2021-02" db="EMBL/GenBank/DDBJ databases">
        <title>Leucobacter sp. CX169.</title>
        <authorList>
            <person name="Cheng Y."/>
        </authorList>
    </citation>
    <scope>NUCLEOTIDE SEQUENCE [LARGE SCALE GENOMIC DNA]</scope>
    <source>
        <strain evidence="5">JY899</strain>
    </source>
</reference>
<keyword evidence="2" id="KW-0804">Transcription</keyword>
<dbReference type="InterPro" id="IPR036390">
    <property type="entry name" value="WH_DNA-bd_sf"/>
</dbReference>
<dbReference type="InterPro" id="IPR037171">
    <property type="entry name" value="NagB/RpiA_transferase-like"/>
</dbReference>
<dbReference type="Proteomes" id="UP000705983">
    <property type="component" value="Unassembled WGS sequence"/>
</dbReference>
<gene>
    <name evidence="4" type="ORF">JVW63_07840</name>
</gene>
<evidence type="ECO:0000313" key="5">
    <source>
        <dbReference type="Proteomes" id="UP000705983"/>
    </source>
</evidence>
<dbReference type="SMART" id="SM00420">
    <property type="entry name" value="HTH_DEOR"/>
    <property type="match status" value="1"/>
</dbReference>
<organism evidence="4 5">
    <name type="scientific">Flaviflexus equikiangi</name>
    <dbReference type="NCBI Taxonomy" id="2758573"/>
    <lineage>
        <taxon>Bacteria</taxon>
        <taxon>Bacillati</taxon>
        <taxon>Actinomycetota</taxon>
        <taxon>Actinomycetes</taxon>
        <taxon>Actinomycetales</taxon>
        <taxon>Actinomycetaceae</taxon>
        <taxon>Flaviflexus</taxon>
    </lineage>
</organism>
<evidence type="ECO:0000256" key="2">
    <source>
        <dbReference type="ARBA" id="ARBA00023163"/>
    </source>
</evidence>
<dbReference type="InterPro" id="IPR050313">
    <property type="entry name" value="Carb_Metab_HTH_regulators"/>
</dbReference>
<name>A0ABS2TG27_9ACTO</name>
<feature type="domain" description="HTH deoR-type" evidence="3">
    <location>
        <begin position="5"/>
        <end position="60"/>
    </location>
</feature>
<dbReference type="Pfam" id="PF08220">
    <property type="entry name" value="HTH_DeoR"/>
    <property type="match status" value="1"/>
</dbReference>
<proteinExistence type="predicted"/>
<comment type="caution">
    <text evidence="4">The sequence shown here is derived from an EMBL/GenBank/DDBJ whole genome shotgun (WGS) entry which is preliminary data.</text>
</comment>
<evidence type="ECO:0000259" key="3">
    <source>
        <dbReference type="PROSITE" id="PS51000"/>
    </source>
</evidence>
<dbReference type="SUPFAM" id="SSF46785">
    <property type="entry name" value="Winged helix' DNA-binding domain"/>
    <property type="match status" value="1"/>
</dbReference>
<evidence type="ECO:0000313" key="4">
    <source>
        <dbReference type="EMBL" id="MBM9433606.1"/>
    </source>
</evidence>
<accession>A0ABS2TG27</accession>
<protein>
    <submittedName>
        <fullName evidence="4">DeoR/GlpR transcriptional regulator</fullName>
    </submittedName>
</protein>
<dbReference type="InterPro" id="IPR001034">
    <property type="entry name" value="DeoR_HTH"/>
</dbReference>